<protein>
    <submittedName>
        <fullName evidence="7">Type IV secretion protein VirB8</fullName>
    </submittedName>
</protein>
<dbReference type="GO" id="GO:0012505">
    <property type="term" value="C:endomembrane system"/>
    <property type="evidence" value="ECO:0007669"/>
    <property type="project" value="UniProtKB-SubCell"/>
</dbReference>
<keyword evidence="7" id="KW-0614">Plasmid</keyword>
<organism evidence="7">
    <name type="scientific">Ochrobactrum sp. LM19</name>
    <dbReference type="NCBI Taxonomy" id="1449781"/>
    <lineage>
        <taxon>Bacteria</taxon>
        <taxon>Pseudomonadati</taxon>
        <taxon>Pseudomonadota</taxon>
        <taxon>Alphaproteobacteria</taxon>
        <taxon>Hyphomicrobiales</taxon>
        <taxon>Brucellaceae</taxon>
        <taxon>Brucella/Ochrobactrum group</taxon>
        <taxon>Ochrobactrum</taxon>
    </lineage>
</organism>
<evidence type="ECO:0000259" key="6">
    <source>
        <dbReference type="Pfam" id="PF04335"/>
    </source>
</evidence>
<dbReference type="Gene3D" id="3.10.450.230">
    <property type="entry name" value="VirB8 protein"/>
    <property type="match status" value="1"/>
</dbReference>
<gene>
    <name evidence="7" type="ORF">pLM19O2_p60</name>
</gene>
<feature type="transmembrane region" description="Helical" evidence="5">
    <location>
        <begin position="65"/>
        <end position="88"/>
    </location>
</feature>
<feature type="domain" description="Bacterial virulence protein VirB8" evidence="6">
    <location>
        <begin position="48"/>
        <end position="255"/>
    </location>
</feature>
<dbReference type="CDD" id="cd16424">
    <property type="entry name" value="VirB8"/>
    <property type="match status" value="1"/>
</dbReference>
<keyword evidence="1 5" id="KW-0812">Transmembrane</keyword>
<evidence type="ECO:0000313" key="7">
    <source>
        <dbReference type="EMBL" id="AJW30005.1"/>
    </source>
</evidence>
<reference evidence="7" key="1">
    <citation type="submission" date="2014-09" db="EMBL/GenBank/DDBJ databases">
        <title>The mobilome of the heavy metals and metalloids hypertolerant bacteria from the Lubin copper mine (Poland).</title>
        <authorList>
            <person name="Dziewit L."/>
            <person name="Bartosik D."/>
        </authorList>
    </citation>
    <scope>NUCLEOTIDE SEQUENCE</scope>
    <source>
        <plasmid evidence="7">pLM19O2</plasmid>
    </source>
</reference>
<geneLocation type="plasmid" evidence="7">
    <name>pLM19O2</name>
</geneLocation>
<evidence type="ECO:0000256" key="1">
    <source>
        <dbReference type="ARBA" id="ARBA00022692"/>
    </source>
</evidence>
<name>A0A0D5A116_9HYPH</name>
<keyword evidence="2 5" id="KW-1133">Transmembrane helix</keyword>
<keyword evidence="3 5" id="KW-0472">Membrane</keyword>
<proteinExistence type="predicted"/>
<evidence type="ECO:0000256" key="2">
    <source>
        <dbReference type="ARBA" id="ARBA00022989"/>
    </source>
</evidence>
<comment type="subcellular location">
    <subcellularLocation>
        <location evidence="4">Endomembrane system</location>
        <topology evidence="4">Single-pass membrane protein</topology>
    </subcellularLocation>
</comment>
<dbReference type="InterPro" id="IPR032710">
    <property type="entry name" value="NTF2-like_dom_sf"/>
</dbReference>
<accession>A0A0D5A116</accession>
<evidence type="ECO:0000256" key="4">
    <source>
        <dbReference type="ARBA" id="ARBA00037847"/>
    </source>
</evidence>
<dbReference type="InterPro" id="IPR007430">
    <property type="entry name" value="VirB8"/>
</dbReference>
<evidence type="ECO:0000256" key="5">
    <source>
        <dbReference type="SAM" id="Phobius"/>
    </source>
</evidence>
<sequence>MKLAPILKLSRLARQQETTAAVETTSAAVLETANANSPVVDPRYYQEALQWEASVYRGMQVSRNIWRGVSLLMGATTLTAIGLLWWMLPLKTFDVVVLEVDRATGYVEASRPLEESGELTENEAVLRANIVRYLRARETYDPKSLNDNFQLASLYSTGIAANELAALYALSNPQNPMKVLGADSRISVRIASISFPNAETAFVRFSTVRKTPQGQFEDHWVGQLRFRYTSEPMKNQWRFDNPLGFQVTEYRKDQETVRPKVTPNMTSGGAS</sequence>
<dbReference type="GO" id="GO:0016020">
    <property type="term" value="C:membrane"/>
    <property type="evidence" value="ECO:0007669"/>
    <property type="project" value="InterPro"/>
</dbReference>
<dbReference type="Pfam" id="PF04335">
    <property type="entry name" value="VirB8"/>
    <property type="match status" value="1"/>
</dbReference>
<dbReference type="AlphaFoldDB" id="A0A0D5A116"/>
<dbReference type="SUPFAM" id="SSF54427">
    <property type="entry name" value="NTF2-like"/>
    <property type="match status" value="1"/>
</dbReference>
<evidence type="ECO:0000256" key="3">
    <source>
        <dbReference type="ARBA" id="ARBA00023136"/>
    </source>
</evidence>
<dbReference type="RefSeq" id="WP_181377336.1">
    <property type="nucleotide sequence ID" value="NZ_KM659092.1"/>
</dbReference>
<dbReference type="EMBL" id="KM659092">
    <property type="protein sequence ID" value="AJW30005.1"/>
    <property type="molecule type" value="Genomic_DNA"/>
</dbReference>